<keyword evidence="4" id="KW-1185">Reference proteome</keyword>
<keyword evidence="1" id="KW-0472">Membrane</keyword>
<name>V7ATD8_PHAVU</name>
<dbReference type="EMBL" id="CM002297">
    <property type="protein sequence ID" value="ESW07476.1"/>
    <property type="molecule type" value="Genomic_DNA"/>
</dbReference>
<dbReference type="Gene3D" id="3.10.20.30">
    <property type="match status" value="1"/>
</dbReference>
<sequence>MQRVYQHTTILVCLLTIFTVRRRMRHHKALAIMFFFFFLFHPFILNLDRLLVRMWDEMSLLDRGGCTVEDFCNHIHRSLVKDVKYVMVWGHYPPFILCFCCLTDTSTLEKKAPLKT</sequence>
<evidence type="ECO:0000256" key="1">
    <source>
        <dbReference type="SAM" id="Phobius"/>
    </source>
</evidence>
<dbReference type="InterPro" id="IPR012676">
    <property type="entry name" value="TGS-like"/>
</dbReference>
<dbReference type="eggNOG" id="KOG1486">
    <property type="taxonomic scope" value="Eukaryota"/>
</dbReference>
<accession>V7ATD8</accession>
<dbReference type="STRING" id="3885.V7ATD8"/>
<evidence type="ECO:0000313" key="4">
    <source>
        <dbReference type="Proteomes" id="UP000000226"/>
    </source>
</evidence>
<dbReference type="InterPro" id="IPR012675">
    <property type="entry name" value="Beta-grasp_dom_sf"/>
</dbReference>
<evidence type="ECO:0000313" key="3">
    <source>
        <dbReference type="EMBL" id="ESW07476.1"/>
    </source>
</evidence>
<dbReference type="Pfam" id="PF02824">
    <property type="entry name" value="TGS"/>
    <property type="match status" value="1"/>
</dbReference>
<reference evidence="4" key="1">
    <citation type="journal article" date="2014" name="Nat. Genet.">
        <title>A reference genome for common bean and genome-wide analysis of dual domestications.</title>
        <authorList>
            <person name="Schmutz J."/>
            <person name="McClean P.E."/>
            <person name="Mamidi S."/>
            <person name="Wu G.A."/>
            <person name="Cannon S.B."/>
            <person name="Grimwood J."/>
            <person name="Jenkins J."/>
            <person name="Shu S."/>
            <person name="Song Q."/>
            <person name="Chavarro C."/>
            <person name="Torres-Torres M."/>
            <person name="Geffroy V."/>
            <person name="Moghaddam S.M."/>
            <person name="Gao D."/>
            <person name="Abernathy B."/>
            <person name="Barry K."/>
            <person name="Blair M."/>
            <person name="Brick M.A."/>
            <person name="Chovatia M."/>
            <person name="Gepts P."/>
            <person name="Goodstein D.M."/>
            <person name="Gonzales M."/>
            <person name="Hellsten U."/>
            <person name="Hyten D.L."/>
            <person name="Jia G."/>
            <person name="Kelly J.D."/>
            <person name="Kudrna D."/>
            <person name="Lee R."/>
            <person name="Richard M.M."/>
            <person name="Miklas P.N."/>
            <person name="Osorno J.M."/>
            <person name="Rodrigues J."/>
            <person name="Thareau V."/>
            <person name="Urrea C.A."/>
            <person name="Wang M."/>
            <person name="Yu Y."/>
            <person name="Zhang M."/>
            <person name="Wing R.A."/>
            <person name="Cregan P.B."/>
            <person name="Rokhsar D.S."/>
            <person name="Jackson S.A."/>
        </authorList>
    </citation>
    <scope>NUCLEOTIDE SEQUENCE [LARGE SCALE GENOMIC DNA]</scope>
    <source>
        <strain evidence="4">cv. G19833</strain>
    </source>
</reference>
<gene>
    <name evidence="3" type="ORF">PHAVU_010G133100g</name>
</gene>
<protein>
    <recommendedName>
        <fullName evidence="2">TGS domain-containing protein</fullName>
    </recommendedName>
</protein>
<dbReference type="OrthoDB" id="1683294at2759"/>
<keyword evidence="1" id="KW-0812">Transmembrane</keyword>
<feature type="domain" description="TGS" evidence="2">
    <location>
        <begin position="61"/>
        <end position="90"/>
    </location>
</feature>
<keyword evidence="1" id="KW-1133">Transmembrane helix</keyword>
<dbReference type="InterPro" id="IPR004095">
    <property type="entry name" value="TGS"/>
</dbReference>
<proteinExistence type="predicted"/>
<feature type="transmembrane region" description="Helical" evidence="1">
    <location>
        <begin position="29"/>
        <end position="47"/>
    </location>
</feature>
<dbReference type="Proteomes" id="UP000000226">
    <property type="component" value="Chromosome 10"/>
</dbReference>
<evidence type="ECO:0000259" key="2">
    <source>
        <dbReference type="Pfam" id="PF02824"/>
    </source>
</evidence>
<dbReference type="AlphaFoldDB" id="V7ATD8"/>
<dbReference type="SUPFAM" id="SSF81271">
    <property type="entry name" value="TGS-like"/>
    <property type="match status" value="1"/>
</dbReference>
<organism evidence="3 4">
    <name type="scientific">Phaseolus vulgaris</name>
    <name type="common">Kidney bean</name>
    <name type="synonym">French bean</name>
    <dbReference type="NCBI Taxonomy" id="3885"/>
    <lineage>
        <taxon>Eukaryota</taxon>
        <taxon>Viridiplantae</taxon>
        <taxon>Streptophyta</taxon>
        <taxon>Embryophyta</taxon>
        <taxon>Tracheophyta</taxon>
        <taxon>Spermatophyta</taxon>
        <taxon>Magnoliopsida</taxon>
        <taxon>eudicotyledons</taxon>
        <taxon>Gunneridae</taxon>
        <taxon>Pentapetalae</taxon>
        <taxon>rosids</taxon>
        <taxon>fabids</taxon>
        <taxon>Fabales</taxon>
        <taxon>Fabaceae</taxon>
        <taxon>Papilionoideae</taxon>
        <taxon>50 kb inversion clade</taxon>
        <taxon>NPAAA clade</taxon>
        <taxon>indigoferoid/millettioid clade</taxon>
        <taxon>Phaseoleae</taxon>
        <taxon>Phaseolus</taxon>
    </lineage>
</organism>
<dbReference type="Gramene" id="ESW07476">
    <property type="protein sequence ID" value="ESW07476"/>
    <property type="gene ID" value="PHAVU_010G133100g"/>
</dbReference>